<dbReference type="Gene3D" id="3.90.79.10">
    <property type="entry name" value="Nucleoside Triphosphate Pyrophosphohydrolase"/>
    <property type="match status" value="1"/>
</dbReference>
<organism evidence="3 4">
    <name type="scientific">Candidatus Spechtbacteria bacterium RIFCSPLOWO2_12_FULL_38_22</name>
    <dbReference type="NCBI Taxonomy" id="1802165"/>
    <lineage>
        <taxon>Bacteria</taxon>
        <taxon>Candidatus Spechtiibacteriota</taxon>
    </lineage>
</organism>
<dbReference type="Pfam" id="PF00293">
    <property type="entry name" value="NUDIX"/>
    <property type="match status" value="1"/>
</dbReference>
<feature type="domain" description="Nudix hydrolase" evidence="2">
    <location>
        <begin position="42"/>
        <end position="174"/>
    </location>
</feature>
<dbReference type="GO" id="GO:0006754">
    <property type="term" value="P:ATP biosynthetic process"/>
    <property type="evidence" value="ECO:0007669"/>
    <property type="project" value="TreeGrafter"/>
</dbReference>
<gene>
    <name evidence="3" type="ORF">A3F94_02300</name>
</gene>
<evidence type="ECO:0000313" key="4">
    <source>
        <dbReference type="Proteomes" id="UP000176770"/>
    </source>
</evidence>
<dbReference type="GO" id="GO:0006167">
    <property type="term" value="P:AMP biosynthetic process"/>
    <property type="evidence" value="ECO:0007669"/>
    <property type="project" value="TreeGrafter"/>
</dbReference>
<dbReference type="AlphaFoldDB" id="A0A1G2HJG7"/>
<protein>
    <recommendedName>
        <fullName evidence="2">Nudix hydrolase domain-containing protein</fullName>
    </recommendedName>
</protein>
<name>A0A1G2HJG7_9BACT</name>
<dbReference type="PROSITE" id="PS00893">
    <property type="entry name" value="NUDIX_BOX"/>
    <property type="match status" value="1"/>
</dbReference>
<evidence type="ECO:0000313" key="3">
    <source>
        <dbReference type="EMBL" id="OGZ62038.1"/>
    </source>
</evidence>
<accession>A0A1G2HJG7</accession>
<dbReference type="PROSITE" id="PS51462">
    <property type="entry name" value="NUDIX"/>
    <property type="match status" value="1"/>
</dbReference>
<evidence type="ECO:0000259" key="2">
    <source>
        <dbReference type="PROSITE" id="PS51462"/>
    </source>
</evidence>
<dbReference type="STRING" id="1802165.A3F94_02300"/>
<reference evidence="3 4" key="1">
    <citation type="journal article" date="2016" name="Nat. Commun.">
        <title>Thousands of microbial genomes shed light on interconnected biogeochemical processes in an aquifer system.</title>
        <authorList>
            <person name="Anantharaman K."/>
            <person name="Brown C.T."/>
            <person name="Hug L.A."/>
            <person name="Sharon I."/>
            <person name="Castelle C.J."/>
            <person name="Probst A.J."/>
            <person name="Thomas B.C."/>
            <person name="Singh A."/>
            <person name="Wilkins M.J."/>
            <person name="Karaoz U."/>
            <person name="Brodie E.L."/>
            <person name="Williams K.H."/>
            <person name="Hubbard S.S."/>
            <person name="Banfield J.F."/>
        </authorList>
    </citation>
    <scope>NUCLEOTIDE SEQUENCE [LARGE SCALE GENOMIC DNA]</scope>
</reference>
<sequence length="178" mass="20947">MNMLYEQIAKIIEPSICDSENTRINFLKRLEEGNFTRDENPQTHYCAYFLPYDQKEKKVFIVHHKKSDLWLSPGGHIDKGEGLLETLNREIDEELGVKNFFKEAQSPFLLTITPIENKVQPCKVHYDIWYLVLTDGSNFNVDPKEFHETRWLTIEEAEKIVTDGPNRKALEIVKKKYE</sequence>
<dbReference type="InterPro" id="IPR020084">
    <property type="entry name" value="NUDIX_hydrolase_CS"/>
</dbReference>
<dbReference type="EMBL" id="MHOK01000009">
    <property type="protein sequence ID" value="OGZ62038.1"/>
    <property type="molecule type" value="Genomic_DNA"/>
</dbReference>
<comment type="caution">
    <text evidence="3">The sequence shown here is derived from an EMBL/GenBank/DDBJ whole genome shotgun (WGS) entry which is preliminary data.</text>
</comment>
<evidence type="ECO:0000256" key="1">
    <source>
        <dbReference type="ARBA" id="ARBA00022801"/>
    </source>
</evidence>
<dbReference type="PANTHER" id="PTHR21340">
    <property type="entry name" value="DIADENOSINE 5,5-P1,P4-TETRAPHOSPHATE PYROPHOSPHOHYDROLASE MUTT"/>
    <property type="match status" value="1"/>
</dbReference>
<dbReference type="SUPFAM" id="SSF55811">
    <property type="entry name" value="Nudix"/>
    <property type="match status" value="1"/>
</dbReference>
<dbReference type="PANTHER" id="PTHR21340:SF0">
    <property type="entry name" value="BIS(5'-NUCLEOSYL)-TETRAPHOSPHATASE [ASYMMETRICAL]"/>
    <property type="match status" value="1"/>
</dbReference>
<dbReference type="GO" id="GO:0004081">
    <property type="term" value="F:bis(5'-nucleosyl)-tetraphosphatase (asymmetrical) activity"/>
    <property type="evidence" value="ECO:0007669"/>
    <property type="project" value="TreeGrafter"/>
</dbReference>
<dbReference type="InterPro" id="IPR000086">
    <property type="entry name" value="NUDIX_hydrolase_dom"/>
</dbReference>
<keyword evidence="1" id="KW-0378">Hydrolase</keyword>
<dbReference type="InterPro" id="IPR051325">
    <property type="entry name" value="Nudix_hydrolase_domain"/>
</dbReference>
<dbReference type="Proteomes" id="UP000176770">
    <property type="component" value="Unassembled WGS sequence"/>
</dbReference>
<dbReference type="InterPro" id="IPR015797">
    <property type="entry name" value="NUDIX_hydrolase-like_dom_sf"/>
</dbReference>
<proteinExistence type="predicted"/>